<keyword evidence="7" id="KW-0472">Membrane</keyword>
<dbReference type="InterPro" id="IPR002401">
    <property type="entry name" value="Cyt_P450_E_grp-I"/>
</dbReference>
<dbReference type="InterPro" id="IPR017972">
    <property type="entry name" value="Cyt_P450_CS"/>
</dbReference>
<name>A0A9P7YBX3_9HELO</name>
<evidence type="ECO:0000313" key="9">
    <source>
        <dbReference type="Proteomes" id="UP000824998"/>
    </source>
</evidence>
<comment type="cofactor">
    <cofactor evidence="1 5">
        <name>heme</name>
        <dbReference type="ChEBI" id="CHEBI:30413"/>
    </cofactor>
</comment>
<dbReference type="InterPro" id="IPR036396">
    <property type="entry name" value="Cyt_P450_sf"/>
</dbReference>
<dbReference type="PANTHER" id="PTHR24305">
    <property type="entry name" value="CYTOCHROME P450"/>
    <property type="match status" value="1"/>
</dbReference>
<evidence type="ECO:0000256" key="1">
    <source>
        <dbReference type="ARBA" id="ARBA00001971"/>
    </source>
</evidence>
<comment type="caution">
    <text evidence="8">The sequence shown here is derived from an EMBL/GenBank/DDBJ whole genome shotgun (WGS) entry which is preliminary data.</text>
</comment>
<dbReference type="PRINTS" id="PR00385">
    <property type="entry name" value="P450"/>
</dbReference>
<dbReference type="Proteomes" id="UP000824998">
    <property type="component" value="Unassembled WGS sequence"/>
</dbReference>
<dbReference type="GO" id="GO:0004497">
    <property type="term" value="F:monooxygenase activity"/>
    <property type="evidence" value="ECO:0007669"/>
    <property type="project" value="UniProtKB-KW"/>
</dbReference>
<feature type="transmembrane region" description="Helical" evidence="7">
    <location>
        <begin position="12"/>
        <end position="32"/>
    </location>
</feature>
<evidence type="ECO:0000256" key="3">
    <source>
        <dbReference type="ARBA" id="ARBA00022723"/>
    </source>
</evidence>
<comment type="similarity">
    <text evidence="2 6">Belongs to the cytochrome P450 family.</text>
</comment>
<evidence type="ECO:0000313" key="8">
    <source>
        <dbReference type="EMBL" id="KAG9230255.1"/>
    </source>
</evidence>
<keyword evidence="7" id="KW-0812">Transmembrane</keyword>
<reference evidence="8" key="1">
    <citation type="journal article" date="2021" name="IMA Fungus">
        <title>Genomic characterization of three marine fungi, including Emericellopsis atlantica sp. nov. with signatures of a generalist lifestyle and marine biomass degradation.</title>
        <authorList>
            <person name="Hagestad O.C."/>
            <person name="Hou L."/>
            <person name="Andersen J.H."/>
            <person name="Hansen E.H."/>
            <person name="Altermark B."/>
            <person name="Li C."/>
            <person name="Kuhnert E."/>
            <person name="Cox R.J."/>
            <person name="Crous P.W."/>
            <person name="Spatafora J.W."/>
            <person name="Lail K."/>
            <person name="Amirebrahimi M."/>
            <person name="Lipzen A."/>
            <person name="Pangilinan J."/>
            <person name="Andreopoulos W."/>
            <person name="Hayes R.D."/>
            <person name="Ng V."/>
            <person name="Grigoriev I.V."/>
            <person name="Jackson S.A."/>
            <person name="Sutton T.D.S."/>
            <person name="Dobson A.D.W."/>
            <person name="Rama T."/>
        </authorList>
    </citation>
    <scope>NUCLEOTIDE SEQUENCE</scope>
    <source>
        <strain evidence="8">TRa018bII</strain>
    </source>
</reference>
<sequence length="484" mass="54697">MEVILFERPVVIHYAIIIISFTCVFSFIKIIYRMSWHPLANIPGPKFAAATRLYGAYHDLLTEGSLVRRVAKLHAKYGPVVRISPNEVHVNDLGSYNKIFRVGSDFHKKWDFYNARAIEGSLLNILDTSTARKRKEAYAQYFSRFAVDKIESLIHKHIDIFLSILEDASRSQAPIDLSRAFRCLTADVIVDYSFRQDFEGLKSNNFIHPLIEAGDLMLVYAQWGIYFRKPFLLLDLLINSNPTPEDSEFPTIFDKLLNPAANKGQQVPSDDALAAESILMLLAGTDTTANALVVGVYGTLKNPEIVAMLKRELQEARLGELKEKIGSTLRNLPYLNAIIKESLRLSHGAPGRIPRIVPEGGITIEDMLIPSGTVISHSAYIYHMNEAVFPNAAEFIPERWLGANHRELESNLLSFSRGSRMCLGIHLGMAELQLTFARVFEAFHFTLHETSKSDMEWSDYSVALFKGHLKVMVEEGSPRVQRHF</sequence>
<organism evidence="8 9">
    <name type="scientific">Amylocarpus encephaloides</name>
    <dbReference type="NCBI Taxonomy" id="45428"/>
    <lineage>
        <taxon>Eukaryota</taxon>
        <taxon>Fungi</taxon>
        <taxon>Dikarya</taxon>
        <taxon>Ascomycota</taxon>
        <taxon>Pezizomycotina</taxon>
        <taxon>Leotiomycetes</taxon>
        <taxon>Helotiales</taxon>
        <taxon>Helotiales incertae sedis</taxon>
        <taxon>Amylocarpus</taxon>
    </lineage>
</organism>
<dbReference type="GO" id="GO:0016705">
    <property type="term" value="F:oxidoreductase activity, acting on paired donors, with incorporation or reduction of molecular oxygen"/>
    <property type="evidence" value="ECO:0007669"/>
    <property type="project" value="InterPro"/>
</dbReference>
<keyword evidence="3 5" id="KW-0479">Metal-binding</keyword>
<keyword evidence="9" id="KW-1185">Reference proteome</keyword>
<evidence type="ECO:0000256" key="5">
    <source>
        <dbReference type="PIRSR" id="PIRSR602401-1"/>
    </source>
</evidence>
<gene>
    <name evidence="8" type="ORF">BJ875DRAFT_432029</name>
</gene>
<keyword evidence="6" id="KW-0560">Oxidoreductase</keyword>
<dbReference type="Gene3D" id="1.10.630.10">
    <property type="entry name" value="Cytochrome P450"/>
    <property type="match status" value="1"/>
</dbReference>
<dbReference type="InterPro" id="IPR050121">
    <property type="entry name" value="Cytochrome_P450_monoxygenase"/>
</dbReference>
<protein>
    <submittedName>
        <fullName evidence="8">Cytochrome P450</fullName>
    </submittedName>
</protein>
<dbReference type="GO" id="GO:0020037">
    <property type="term" value="F:heme binding"/>
    <property type="evidence" value="ECO:0007669"/>
    <property type="project" value="InterPro"/>
</dbReference>
<evidence type="ECO:0000256" key="2">
    <source>
        <dbReference type="ARBA" id="ARBA00010617"/>
    </source>
</evidence>
<feature type="binding site" description="axial binding residue" evidence="5">
    <location>
        <position position="422"/>
    </location>
    <ligand>
        <name>heme</name>
        <dbReference type="ChEBI" id="CHEBI:30413"/>
    </ligand>
    <ligandPart>
        <name>Fe</name>
        <dbReference type="ChEBI" id="CHEBI:18248"/>
    </ligandPart>
</feature>
<dbReference type="CDD" id="cd11062">
    <property type="entry name" value="CYP58-like"/>
    <property type="match status" value="1"/>
</dbReference>
<evidence type="ECO:0000256" key="6">
    <source>
        <dbReference type="RuleBase" id="RU000461"/>
    </source>
</evidence>
<dbReference type="PROSITE" id="PS00086">
    <property type="entry name" value="CYTOCHROME_P450"/>
    <property type="match status" value="1"/>
</dbReference>
<dbReference type="InterPro" id="IPR001128">
    <property type="entry name" value="Cyt_P450"/>
</dbReference>
<dbReference type="GO" id="GO:0005506">
    <property type="term" value="F:iron ion binding"/>
    <property type="evidence" value="ECO:0007669"/>
    <property type="project" value="InterPro"/>
</dbReference>
<keyword evidence="5 6" id="KW-0349">Heme</keyword>
<dbReference type="SUPFAM" id="SSF48264">
    <property type="entry name" value="Cytochrome P450"/>
    <property type="match status" value="1"/>
</dbReference>
<proteinExistence type="inferred from homology"/>
<accession>A0A9P7YBX3</accession>
<dbReference type="AlphaFoldDB" id="A0A9P7YBX3"/>
<evidence type="ECO:0000256" key="7">
    <source>
        <dbReference type="SAM" id="Phobius"/>
    </source>
</evidence>
<dbReference type="EMBL" id="MU251689">
    <property type="protein sequence ID" value="KAG9230255.1"/>
    <property type="molecule type" value="Genomic_DNA"/>
</dbReference>
<keyword evidence="7" id="KW-1133">Transmembrane helix</keyword>
<dbReference type="OrthoDB" id="3945418at2759"/>
<dbReference type="Pfam" id="PF00067">
    <property type="entry name" value="p450"/>
    <property type="match status" value="2"/>
</dbReference>
<dbReference type="PRINTS" id="PR00463">
    <property type="entry name" value="EP450I"/>
</dbReference>
<dbReference type="PANTHER" id="PTHR24305:SF166">
    <property type="entry name" value="CYTOCHROME P450 12A4, MITOCHONDRIAL-RELATED"/>
    <property type="match status" value="1"/>
</dbReference>
<evidence type="ECO:0000256" key="4">
    <source>
        <dbReference type="ARBA" id="ARBA00023004"/>
    </source>
</evidence>
<keyword evidence="4 5" id="KW-0408">Iron</keyword>
<keyword evidence="6" id="KW-0503">Monooxygenase</keyword>